<keyword evidence="2 7" id="KW-0813">Transport</keyword>
<feature type="transmembrane region" description="Helical" evidence="7">
    <location>
        <begin position="319"/>
        <end position="342"/>
    </location>
</feature>
<dbReference type="InterPro" id="IPR000515">
    <property type="entry name" value="MetI-like"/>
</dbReference>
<keyword evidence="3" id="KW-1003">Cell membrane</keyword>
<dbReference type="GO" id="GO:0031460">
    <property type="term" value="P:glycine betaine transport"/>
    <property type="evidence" value="ECO:0007669"/>
    <property type="project" value="TreeGrafter"/>
</dbReference>
<evidence type="ECO:0000313" key="9">
    <source>
        <dbReference type="EMBL" id="REG81954.1"/>
    </source>
</evidence>
<evidence type="ECO:0000256" key="4">
    <source>
        <dbReference type="ARBA" id="ARBA00022692"/>
    </source>
</evidence>
<dbReference type="GO" id="GO:0005275">
    <property type="term" value="F:amine transmembrane transporter activity"/>
    <property type="evidence" value="ECO:0007669"/>
    <property type="project" value="TreeGrafter"/>
</dbReference>
<dbReference type="GO" id="GO:0015226">
    <property type="term" value="F:carnitine transmembrane transporter activity"/>
    <property type="evidence" value="ECO:0007669"/>
    <property type="project" value="TreeGrafter"/>
</dbReference>
<dbReference type="Proteomes" id="UP000256542">
    <property type="component" value="Unassembled WGS sequence"/>
</dbReference>
<dbReference type="PROSITE" id="PS50928">
    <property type="entry name" value="ABC_TM1"/>
    <property type="match status" value="1"/>
</dbReference>
<dbReference type="EMBL" id="QUNG01000011">
    <property type="protein sequence ID" value="REG81954.1"/>
    <property type="molecule type" value="Genomic_DNA"/>
</dbReference>
<accession>A0A3E0DIT3</accession>
<feature type="transmembrane region" description="Helical" evidence="7">
    <location>
        <begin position="363"/>
        <end position="387"/>
    </location>
</feature>
<keyword evidence="6 7" id="KW-0472">Membrane</keyword>
<keyword evidence="10" id="KW-1185">Reference proteome</keyword>
<evidence type="ECO:0000256" key="2">
    <source>
        <dbReference type="ARBA" id="ARBA00022448"/>
    </source>
</evidence>
<proteinExistence type="inferred from homology"/>
<evidence type="ECO:0000256" key="1">
    <source>
        <dbReference type="ARBA" id="ARBA00004651"/>
    </source>
</evidence>
<name>A0A3E0DIT3_9GAMM</name>
<dbReference type="RefSeq" id="WP_115898565.1">
    <property type="nucleotide sequence ID" value="NZ_QUNG01000011.1"/>
</dbReference>
<evidence type="ECO:0000313" key="10">
    <source>
        <dbReference type="Proteomes" id="UP000256542"/>
    </source>
</evidence>
<comment type="subcellular location">
    <subcellularLocation>
        <location evidence="1 7">Cell membrane</location>
        <topology evidence="1 7">Multi-pass membrane protein</topology>
    </subcellularLocation>
</comment>
<feature type="transmembrane region" description="Helical" evidence="7">
    <location>
        <begin position="478"/>
        <end position="496"/>
    </location>
</feature>
<dbReference type="InterPro" id="IPR035906">
    <property type="entry name" value="MetI-like_sf"/>
</dbReference>
<dbReference type="GO" id="GO:0015871">
    <property type="term" value="P:choline transport"/>
    <property type="evidence" value="ECO:0007669"/>
    <property type="project" value="TreeGrafter"/>
</dbReference>
<evidence type="ECO:0000259" key="8">
    <source>
        <dbReference type="PROSITE" id="PS50928"/>
    </source>
</evidence>
<dbReference type="FunFam" id="1.10.3720.10:FF:000001">
    <property type="entry name" value="Glycine betaine ABC transporter, permease"/>
    <property type="match status" value="1"/>
</dbReference>
<keyword evidence="5 7" id="KW-1133">Transmembrane helix</keyword>
<feature type="domain" description="ABC transmembrane type-1" evidence="8">
    <location>
        <begin position="316"/>
        <end position="495"/>
    </location>
</feature>
<dbReference type="Gene3D" id="1.10.3720.10">
    <property type="entry name" value="MetI-like"/>
    <property type="match status" value="1"/>
</dbReference>
<feature type="transmembrane region" description="Helical" evidence="7">
    <location>
        <begin position="296"/>
        <end position="313"/>
    </location>
</feature>
<feature type="transmembrane region" description="Helical" evidence="7">
    <location>
        <begin position="60"/>
        <end position="79"/>
    </location>
</feature>
<dbReference type="SUPFAM" id="SSF161098">
    <property type="entry name" value="MetI-like"/>
    <property type="match status" value="1"/>
</dbReference>
<evidence type="ECO:0000256" key="7">
    <source>
        <dbReference type="RuleBase" id="RU363032"/>
    </source>
</evidence>
<dbReference type="PANTHER" id="PTHR47737">
    <property type="entry name" value="GLYCINE BETAINE/PROLINE BETAINE TRANSPORT SYSTEM PERMEASE PROTEIN PROW"/>
    <property type="match status" value="1"/>
</dbReference>
<dbReference type="CDD" id="cd06261">
    <property type="entry name" value="TM_PBP2"/>
    <property type="match status" value="1"/>
</dbReference>
<dbReference type="OrthoDB" id="9815258at2"/>
<dbReference type="GO" id="GO:0043190">
    <property type="term" value="C:ATP-binding cassette (ABC) transporter complex"/>
    <property type="evidence" value="ECO:0007669"/>
    <property type="project" value="TreeGrafter"/>
</dbReference>
<evidence type="ECO:0000256" key="3">
    <source>
        <dbReference type="ARBA" id="ARBA00022475"/>
    </source>
</evidence>
<comment type="similarity">
    <text evidence="7">Belongs to the binding-protein-dependent transport system permease family.</text>
</comment>
<organism evidence="9 10">
    <name type="scientific">Marinomonas pollencensis</name>
    <dbReference type="NCBI Taxonomy" id="491954"/>
    <lineage>
        <taxon>Bacteria</taxon>
        <taxon>Pseudomonadati</taxon>
        <taxon>Pseudomonadota</taxon>
        <taxon>Gammaproteobacteria</taxon>
        <taxon>Oceanospirillales</taxon>
        <taxon>Oceanospirillaceae</taxon>
        <taxon>Marinomonas</taxon>
    </lineage>
</organism>
<dbReference type="PANTHER" id="PTHR47737:SF1">
    <property type="entry name" value="GLYCINE BETAINE_PROLINE BETAINE TRANSPORT SYSTEM PERMEASE PROTEIN PROW"/>
    <property type="match status" value="1"/>
</dbReference>
<feature type="transmembrane region" description="Helical" evidence="7">
    <location>
        <begin position="271"/>
        <end position="289"/>
    </location>
</feature>
<feature type="transmembrane region" description="Helical" evidence="7">
    <location>
        <begin position="438"/>
        <end position="458"/>
    </location>
</feature>
<feature type="transmembrane region" description="Helical" evidence="7">
    <location>
        <begin position="146"/>
        <end position="173"/>
    </location>
</feature>
<comment type="caution">
    <text evidence="9">The sequence shown here is derived from an EMBL/GenBank/DDBJ whole genome shotgun (WGS) entry which is preliminary data.</text>
</comment>
<sequence length="501" mass="53220">MSEKTSVTNDTDKLTRTFVQRGGDYYVKQFARLSEAKGFKASFQPFAGLFGPIWFASRGLWSWFLCFLLIETFGFVQLIKGLFGDLGSDQVARAESIQLMINSRLDQIETARAAGSSSVAALERAVASLQTALDQSMAAAHAASSASLGLIVLGIFIIVAAKAVESVIANWTLETQFTRWRSNNAVLSGFSTERLIIGSVLFFTVTGLSSIRFAQPDAVPLLLSFPANNNLSSTLANGIGDWFDWAKASGGDFFNSITLSVRSLLDGLETIFVGTPWPVVVLVVAILSTLTGGPRVAVFTVCALAYLGVLGFWEKAMATISLLGAAAMISIVLGVPFGILCARKPKVFMVARPVLDFMQSMPSFVYLIPVIAFFGAGKPSAIIATLVFGSPPVIRLTVLGLQQVPHAAREAAMAFGATPAYLLFKVDLPLASKTIMTGVNQTILMSLAMVVVASLIGAKGLGEDVLSALQYASEGEGILAGIAILFCALILDKIVAGKQTK</sequence>
<evidence type="ECO:0000256" key="5">
    <source>
        <dbReference type="ARBA" id="ARBA00022989"/>
    </source>
</evidence>
<dbReference type="AlphaFoldDB" id="A0A3E0DIT3"/>
<reference evidence="9 10" key="1">
    <citation type="submission" date="2018-08" db="EMBL/GenBank/DDBJ databases">
        <title>Genomic Encyclopedia of Type Strains, Phase III (KMG-III): the genomes of soil and plant-associated and newly described type strains.</title>
        <authorList>
            <person name="Whitman W."/>
        </authorList>
    </citation>
    <scope>NUCLEOTIDE SEQUENCE [LARGE SCALE GENOMIC DNA]</scope>
    <source>
        <strain evidence="9 10">CECT 7375</strain>
    </source>
</reference>
<evidence type="ECO:0000256" key="6">
    <source>
        <dbReference type="ARBA" id="ARBA00023136"/>
    </source>
</evidence>
<gene>
    <name evidence="9" type="ORF">DFP81_11134</name>
</gene>
<protein>
    <submittedName>
        <fullName evidence="9">Glycine betaine/proline transport system permease protein</fullName>
    </submittedName>
</protein>
<dbReference type="Pfam" id="PF00528">
    <property type="entry name" value="BPD_transp_1"/>
    <property type="match status" value="1"/>
</dbReference>
<keyword evidence="4 7" id="KW-0812">Transmembrane</keyword>